<gene>
    <name evidence="2" type="ORF">V8V93_11535</name>
</gene>
<feature type="compositionally biased region" description="Polar residues" evidence="1">
    <location>
        <begin position="106"/>
        <end position="119"/>
    </location>
</feature>
<dbReference type="InterPro" id="IPR018691">
    <property type="entry name" value="DUF2188"/>
</dbReference>
<dbReference type="Proteomes" id="UP001385389">
    <property type="component" value="Chromosome"/>
</dbReference>
<evidence type="ECO:0000256" key="1">
    <source>
        <dbReference type="SAM" id="MobiDB-lite"/>
    </source>
</evidence>
<dbReference type="EMBL" id="CP146609">
    <property type="protein sequence ID" value="WWX21079.1"/>
    <property type="molecule type" value="Genomic_DNA"/>
</dbReference>
<name>A0ABZ2IUI1_9BACT</name>
<reference evidence="2 3" key="1">
    <citation type="submission" date="2024-03" db="EMBL/GenBank/DDBJ databases">
        <title>Phenotype and Genome Characterization of a Sulfate-Reducing Bacterium Pseudodesulfovibrio sp. strain 5S69, isolated from Petroleum Reservoir in Tatarstan (Russia).</title>
        <authorList>
            <person name="Bidzhieva S.K."/>
            <person name="Kadnikov V."/>
            <person name="Tourova T.P."/>
            <person name="Samigullina S.R."/>
            <person name="Sokolova D.S."/>
            <person name="Poltaraus A.B."/>
            <person name="Avtukh A.N."/>
            <person name="Tereshina V.M."/>
            <person name="Mardanov A.V."/>
            <person name="Nazina T.N."/>
        </authorList>
    </citation>
    <scope>NUCLEOTIDE SEQUENCE [LARGE SCALE GENOMIC DNA]</scope>
    <source>
        <strain evidence="2 3">5S69</strain>
    </source>
</reference>
<dbReference type="Pfam" id="PF09954">
    <property type="entry name" value="DUF2188"/>
    <property type="match status" value="1"/>
</dbReference>
<organism evidence="2 3">
    <name type="scientific">Pseudodesulfovibrio methanolicus</name>
    <dbReference type="NCBI Taxonomy" id="3126690"/>
    <lineage>
        <taxon>Bacteria</taxon>
        <taxon>Pseudomonadati</taxon>
        <taxon>Thermodesulfobacteriota</taxon>
        <taxon>Desulfovibrionia</taxon>
        <taxon>Desulfovibrionales</taxon>
        <taxon>Desulfovibrionaceae</taxon>
    </lineage>
</organism>
<feature type="region of interest" description="Disordered" evidence="1">
    <location>
        <begin position="35"/>
        <end position="59"/>
    </location>
</feature>
<protein>
    <submittedName>
        <fullName evidence="2">DUF2188 domain-containing protein</fullName>
    </submittedName>
</protein>
<dbReference type="RefSeq" id="WP_081428179.1">
    <property type="nucleotide sequence ID" value="NZ_CP146609.1"/>
</dbReference>
<keyword evidence="3" id="KW-1185">Reference proteome</keyword>
<proteinExistence type="predicted"/>
<evidence type="ECO:0000313" key="3">
    <source>
        <dbReference type="Proteomes" id="UP001385389"/>
    </source>
</evidence>
<feature type="compositionally biased region" description="Basic and acidic residues" evidence="1">
    <location>
        <begin position="44"/>
        <end position="55"/>
    </location>
</feature>
<feature type="region of interest" description="Disordered" evidence="1">
    <location>
        <begin position="76"/>
        <end position="120"/>
    </location>
</feature>
<accession>A0ABZ2IUI1</accession>
<sequence length="195" mass="21049">MEGLGVQPGTVGEDAADEALGRHVTCSIAEFDGQKAEGITLRSSNEKQDAVDAGRKISQNQGTEFYIHGKDGKIQNVESSSFPRSPGFAPHERRSSSPIGRRSTRRSISLQRKSGSSRGIATAPRPTLYCQCIAGLRITIAPCRAVLMRSLSGMATATRPRLSSMPNGTKLPFSKCVATSNARLRKSKWPFRKSA</sequence>
<evidence type="ECO:0000313" key="2">
    <source>
        <dbReference type="EMBL" id="WWX21079.1"/>
    </source>
</evidence>